<dbReference type="Proteomes" id="UP000004198">
    <property type="component" value="Unassembled WGS sequence"/>
</dbReference>
<dbReference type="EMBL" id="ACVI01000069">
    <property type="protein sequence ID" value="EET85946.1"/>
    <property type="molecule type" value="Genomic_DNA"/>
</dbReference>
<accession>C6PXR5</accession>
<gene>
    <name evidence="3" type="ORF">CcarbDRAFT_3582</name>
</gene>
<sequence>MNKKIIAGIVAVICIISAGYFALNKNNTKKASDKVTQQTVKTDFKIKSAFADIDQDMIIQDKDPKDDYTSADFIFLSVTSDVVDNKKDDDSNPFNVKSYKLDGNALPKNSKVTAKSSKEIIIILPDGALKGINSPHSLEVSKNLLDKNGKKIQGDLSLKLPFSNSDSSSTDGNNNTTGGGSTVGNSKNEGNTSKDAKNKTESSTGQSNANMPKYTVELGKAIPQATVVLVRLDTKEPQNYKVTLEGNQLEHKKNAKGEDIFIKGIKKEYEIDQVKKLIKIEKIK</sequence>
<protein>
    <submittedName>
        <fullName evidence="3">Membrane-associated protein</fullName>
    </submittedName>
</protein>
<comment type="caution">
    <text evidence="3">The sequence shown here is derived from an EMBL/GenBank/DDBJ whole genome shotgun (WGS) entry which is preliminary data.</text>
</comment>
<dbReference type="RefSeq" id="WP_007062467.1">
    <property type="nucleotide sequence ID" value="NZ_ACVI01000069.1"/>
</dbReference>
<evidence type="ECO:0000313" key="4">
    <source>
        <dbReference type="Proteomes" id="UP000004198"/>
    </source>
</evidence>
<evidence type="ECO:0000313" key="3">
    <source>
        <dbReference type="EMBL" id="EET85946.1"/>
    </source>
</evidence>
<feature type="compositionally biased region" description="Polar residues" evidence="1">
    <location>
        <begin position="201"/>
        <end position="210"/>
    </location>
</feature>
<reference evidence="3 4" key="1">
    <citation type="submission" date="2009-06" db="EMBL/GenBank/DDBJ databases">
        <title>The draft genome of Clostridium carboxidivorans P7.</title>
        <authorList>
            <consortium name="US DOE Joint Genome Institute (JGI-PGF)"/>
            <person name="Lucas S."/>
            <person name="Copeland A."/>
            <person name="Lapidus A."/>
            <person name="Glavina del Rio T."/>
            <person name="Tice H."/>
            <person name="Bruce D."/>
            <person name="Goodwin L."/>
            <person name="Pitluck S."/>
            <person name="Larimer F."/>
            <person name="Land M.L."/>
            <person name="Hauser L."/>
            <person name="Hemme C.L."/>
        </authorList>
    </citation>
    <scope>NUCLEOTIDE SEQUENCE [LARGE SCALE GENOMIC DNA]</scope>
    <source>
        <strain evidence="3 4">P7</strain>
    </source>
</reference>
<evidence type="ECO:0000256" key="2">
    <source>
        <dbReference type="SAM" id="Phobius"/>
    </source>
</evidence>
<dbReference type="PATRIC" id="fig|536227.13.peg.4678"/>
<organism evidence="3 4">
    <name type="scientific">Clostridium carboxidivorans P7</name>
    <dbReference type="NCBI Taxonomy" id="536227"/>
    <lineage>
        <taxon>Bacteria</taxon>
        <taxon>Bacillati</taxon>
        <taxon>Bacillota</taxon>
        <taxon>Clostridia</taxon>
        <taxon>Eubacteriales</taxon>
        <taxon>Clostridiaceae</taxon>
        <taxon>Clostridium</taxon>
    </lineage>
</organism>
<dbReference type="KEGG" id="cck:Ccar_22615"/>
<name>C6PXR5_9CLOT</name>
<feature type="compositionally biased region" description="Low complexity" evidence="1">
    <location>
        <begin position="163"/>
        <end position="176"/>
    </location>
</feature>
<evidence type="ECO:0000256" key="1">
    <source>
        <dbReference type="SAM" id="MobiDB-lite"/>
    </source>
</evidence>
<dbReference type="AlphaFoldDB" id="C6PXR5"/>
<feature type="transmembrane region" description="Helical" evidence="2">
    <location>
        <begin position="6"/>
        <end position="23"/>
    </location>
</feature>
<dbReference type="eggNOG" id="COG2247">
    <property type="taxonomic scope" value="Bacteria"/>
</dbReference>
<keyword evidence="4" id="KW-1185">Reference proteome</keyword>
<proteinExistence type="predicted"/>
<dbReference type="OrthoDB" id="1937281at2"/>
<feature type="region of interest" description="Disordered" evidence="1">
    <location>
        <begin position="157"/>
        <end position="211"/>
    </location>
</feature>
<keyword evidence="2" id="KW-0812">Transmembrane</keyword>
<keyword evidence="2" id="KW-1133">Transmembrane helix</keyword>
<keyword evidence="2" id="KW-0472">Membrane</keyword>